<sequence length="148" mass="16777">MTAITSRTPSSRTLGKPSWIRRPAKAHRVGRWGEDLVAQILSVNGYRILERNWRPPAGLDIPLRGELDLIAITPQDELAFVEVKTRSSEEYGHPFEAINGDKAKRTRELAILWCRLRENLDFGHFRVDAIAVTGTPEKFTFEHLMGVA</sequence>
<proteinExistence type="inferred from homology"/>
<evidence type="ECO:0000256" key="2">
    <source>
        <dbReference type="HAMAP-Rule" id="MF_00048"/>
    </source>
</evidence>
<evidence type="ECO:0000256" key="1">
    <source>
        <dbReference type="ARBA" id="ARBA00006738"/>
    </source>
</evidence>
<dbReference type="GeneID" id="29742427"/>
<evidence type="ECO:0000313" key="3">
    <source>
        <dbReference type="EMBL" id="VEJ29268.1"/>
    </source>
</evidence>
<dbReference type="AlphaFoldDB" id="A0A3S4ZLI5"/>
<dbReference type="PANTHER" id="PTHR34039:SF1">
    <property type="entry name" value="UPF0102 PROTEIN YRAN"/>
    <property type="match status" value="1"/>
</dbReference>
<evidence type="ECO:0000313" key="4">
    <source>
        <dbReference type="Proteomes" id="UP000270988"/>
    </source>
</evidence>
<protein>
    <recommendedName>
        <fullName evidence="2">UPF0102 protein NCTC10918_00523</fullName>
    </recommendedName>
</protein>
<dbReference type="Pfam" id="PF02021">
    <property type="entry name" value="UPF0102"/>
    <property type="match status" value="1"/>
</dbReference>
<dbReference type="PANTHER" id="PTHR34039">
    <property type="entry name" value="UPF0102 PROTEIN YRAN"/>
    <property type="match status" value="1"/>
</dbReference>
<dbReference type="GO" id="GO:0003676">
    <property type="term" value="F:nucleic acid binding"/>
    <property type="evidence" value="ECO:0007669"/>
    <property type="project" value="InterPro"/>
</dbReference>
<dbReference type="RefSeq" id="WP_238789094.1">
    <property type="nucleotide sequence ID" value="NZ_CABFMC010000005.1"/>
</dbReference>
<dbReference type="HAMAP" id="MF_00048">
    <property type="entry name" value="UPF0102"/>
    <property type="match status" value="1"/>
</dbReference>
<gene>
    <name evidence="3" type="ORF">NCTC10918_00523</name>
</gene>
<dbReference type="CDD" id="cd20736">
    <property type="entry name" value="PoNe_Nuclease"/>
    <property type="match status" value="1"/>
</dbReference>
<dbReference type="STRING" id="762948.HMPREF0733_11804"/>
<dbReference type="Gene3D" id="3.40.1350.10">
    <property type="match status" value="1"/>
</dbReference>
<dbReference type="SUPFAM" id="SSF52980">
    <property type="entry name" value="Restriction endonuclease-like"/>
    <property type="match status" value="1"/>
</dbReference>
<dbReference type="InterPro" id="IPR011335">
    <property type="entry name" value="Restrct_endonuc-II-like"/>
</dbReference>
<accession>A0A3S4ZLI5</accession>
<organism evidence="3 4">
    <name type="scientific">Rothia dentocariosa</name>
    <dbReference type="NCBI Taxonomy" id="2047"/>
    <lineage>
        <taxon>Bacteria</taxon>
        <taxon>Bacillati</taxon>
        <taxon>Actinomycetota</taxon>
        <taxon>Actinomycetes</taxon>
        <taxon>Micrococcales</taxon>
        <taxon>Micrococcaceae</taxon>
        <taxon>Rothia</taxon>
    </lineage>
</organism>
<name>A0A3S4ZLI5_9MICC</name>
<reference evidence="3 4" key="1">
    <citation type="submission" date="2018-12" db="EMBL/GenBank/DDBJ databases">
        <authorList>
            <consortium name="Pathogen Informatics"/>
        </authorList>
    </citation>
    <scope>NUCLEOTIDE SEQUENCE [LARGE SCALE GENOMIC DNA]</scope>
    <source>
        <strain evidence="3 4">NCTC10918</strain>
    </source>
</reference>
<dbReference type="InterPro" id="IPR011856">
    <property type="entry name" value="tRNA_endonuc-like_dom_sf"/>
</dbReference>
<dbReference type="InterPro" id="IPR003509">
    <property type="entry name" value="UPF0102_YraN-like"/>
</dbReference>
<dbReference type="Proteomes" id="UP000270988">
    <property type="component" value="Chromosome"/>
</dbReference>
<comment type="similarity">
    <text evidence="1 2">Belongs to the UPF0102 family.</text>
</comment>
<dbReference type="EMBL" id="LR134521">
    <property type="protein sequence ID" value="VEJ29268.1"/>
    <property type="molecule type" value="Genomic_DNA"/>
</dbReference>